<name>A0ABM3LKJ2_BICAN</name>
<dbReference type="SUPFAM" id="SSF48371">
    <property type="entry name" value="ARM repeat"/>
    <property type="match status" value="1"/>
</dbReference>
<gene>
    <name evidence="3" type="primary">LOC112055094</name>
</gene>
<feature type="region of interest" description="Disordered" evidence="1">
    <location>
        <begin position="368"/>
        <end position="437"/>
    </location>
</feature>
<sequence>MEDVLEKFSELRLDCLDEEWVQAIFYSEFMEFGELPDQYASILESIELRTTFRSIIKVISKWLLSESDEEKSWTNLSDKVKHQNMLVSLAYYIHLGGKNVTSKEHRNNAIMACRVYYKLLSIPGYKAYHIYHSQLFAHSLVCLSYPKSMCDNEDNYFNTKELTHEVNSVIKELGPYVRDLRAIVQDLQLGPNDMNFEDILSNLVDITGGAIVNKLNIDKIELGNISKVIYDIINILICDANGDPSSAAIQLLFKCLLPKFIAASLDTRNVNNIVRASYVTYSGLLLTKYGKAALSGYTVLLQHLCYTSDGLEKAEVRSARVSLVVGLMSLLPNKSYKKIVKWLMTLSTTAKVSHRQIALEMLAKLLNNEPEEPKPTQPKENNVAEPTEGEANNDQAPANPESTVNPTDEPQPGPSGTQDVLTEDESSQELPALENEDITEEDVAGLLRQRSHTVSHGAVLRAVYDCVCDVSSTMRTRALLLLTECLASDYPPMKDAIKEFNGDGEVSRLAGLGARCVCDERAVVRKAAVGLVHRLTLVAADAGRAPRASDYAVSRRAGEDARCVCDERAVVRKAAVGLVHRLTLVAADAGRAPRASDYAILMGLCRDASIVVRVAAISALGELVIHQPCEEAIDAFLNGPMHQLSDPETKIQDQVVALIGDIVINRIEKYDANKQEDSLPWLFLSGIAKHNMKRHLQKACALLLKSSGCINHRLVDLLSTHLGVVNDARDLQCLILLVSVSRHLKYSDVGFLLDYYYSLVDRQDRDPRLLPLTLELLGVWSCCLGDTERRNLREHLVARLAAAVDDGCRTTIASLAAQLDPDNLLWANELLQLLERRAVSGGSVAEWVRAADISLVAPAPPSAHLLRLFLAALADPPREWSDAERGECVVGAGRLCLRSRESAVLLAPPLAALLKDACAPLCARHNALLVLTDICTRYSCIVEPLLESVCGCLETTTVALLRRVAARSITTLLLSGYLRLRTPLYYKYCALLADEEPDVREPAEYYVSCCLTVDAIYHHFVDCVLHYNQDSESISFDARQLIYDVMLQRMTLVQKLNVQCRLARDVLQHAADVCDEGDELPERLNAALLDTITLLCGPRMKLPKKPDKSGDADIDEIQERVTTNIVSHKMKRTVAEVLVPAVLRLYTHMRASGGQLVTYLVHLATDLLNDYRHEIEELIENDGELVKSVQQFQETIGLETSFGNARNLVTASGALNEPETPRAPRKRRGSASRPSRTPRKRTLRI</sequence>
<dbReference type="InterPro" id="IPR016024">
    <property type="entry name" value="ARM-type_fold"/>
</dbReference>
<dbReference type="GeneID" id="112055094"/>
<dbReference type="InterPro" id="IPR026971">
    <property type="entry name" value="CND1/NCAPD3"/>
</dbReference>
<dbReference type="PANTHER" id="PTHR14222">
    <property type="entry name" value="CONDENSIN"/>
    <property type="match status" value="1"/>
</dbReference>
<evidence type="ECO:0000313" key="3">
    <source>
        <dbReference type="RefSeq" id="XP_052739569.1"/>
    </source>
</evidence>
<protein>
    <submittedName>
        <fullName evidence="3">Condensin-2 complex subunit D3</fullName>
    </submittedName>
</protein>
<evidence type="ECO:0000313" key="2">
    <source>
        <dbReference type="Proteomes" id="UP001652582"/>
    </source>
</evidence>
<feature type="region of interest" description="Disordered" evidence="1">
    <location>
        <begin position="1212"/>
        <end position="1245"/>
    </location>
</feature>
<keyword evidence="2" id="KW-1185">Reference proteome</keyword>
<evidence type="ECO:0000256" key="1">
    <source>
        <dbReference type="SAM" id="MobiDB-lite"/>
    </source>
</evidence>
<reference evidence="3" key="1">
    <citation type="submission" date="2025-08" db="UniProtKB">
        <authorList>
            <consortium name="RefSeq"/>
        </authorList>
    </citation>
    <scope>IDENTIFICATION</scope>
</reference>
<dbReference type="Proteomes" id="UP001652582">
    <property type="component" value="Chromosome 9"/>
</dbReference>
<dbReference type="RefSeq" id="XP_052739569.1">
    <property type="nucleotide sequence ID" value="XM_052883609.1"/>
</dbReference>
<proteinExistence type="predicted"/>
<feature type="compositionally biased region" description="Basic residues" evidence="1">
    <location>
        <begin position="1223"/>
        <end position="1245"/>
    </location>
</feature>
<dbReference type="PANTHER" id="PTHR14222:SF1">
    <property type="entry name" value="CONDENSIN-2 COMPLEX SUBUNIT D3"/>
    <property type="match status" value="1"/>
</dbReference>
<feature type="compositionally biased region" description="Polar residues" evidence="1">
    <location>
        <begin position="390"/>
        <end position="420"/>
    </location>
</feature>
<organism evidence="2 3">
    <name type="scientific">Bicyclus anynana</name>
    <name type="common">Squinting bush brown butterfly</name>
    <dbReference type="NCBI Taxonomy" id="110368"/>
    <lineage>
        <taxon>Eukaryota</taxon>
        <taxon>Metazoa</taxon>
        <taxon>Ecdysozoa</taxon>
        <taxon>Arthropoda</taxon>
        <taxon>Hexapoda</taxon>
        <taxon>Insecta</taxon>
        <taxon>Pterygota</taxon>
        <taxon>Neoptera</taxon>
        <taxon>Endopterygota</taxon>
        <taxon>Lepidoptera</taxon>
        <taxon>Glossata</taxon>
        <taxon>Ditrysia</taxon>
        <taxon>Papilionoidea</taxon>
        <taxon>Nymphalidae</taxon>
        <taxon>Satyrinae</taxon>
        <taxon>Satyrini</taxon>
        <taxon>Mycalesina</taxon>
        <taxon>Bicyclus</taxon>
    </lineage>
</organism>
<accession>A0ABM3LKJ2</accession>